<sequence>MKKVYLLMRDDFFENGNAGDRLDKPEYKPTTTFFFMDLWYAAEKNNSKVFPTDPQILAEITGAPAEKIPHALDVLHKEHLIEYVTFPDDVETYFTLIDIPELKTGRDEE</sequence>
<proteinExistence type="predicted"/>
<name>A0A8S5UU49_9CAUD</name>
<dbReference type="EMBL" id="BK016138">
    <property type="protein sequence ID" value="DAF97922.1"/>
    <property type="molecule type" value="Genomic_DNA"/>
</dbReference>
<protein>
    <submittedName>
        <fullName evidence="1">Replisome organizer</fullName>
    </submittedName>
</protein>
<evidence type="ECO:0000313" key="1">
    <source>
        <dbReference type="EMBL" id="DAF97922.1"/>
    </source>
</evidence>
<accession>A0A8S5UU49</accession>
<organism evidence="1">
    <name type="scientific">Myoviridae sp. ctvxP16</name>
    <dbReference type="NCBI Taxonomy" id="2825205"/>
    <lineage>
        <taxon>Viruses</taxon>
        <taxon>Duplodnaviria</taxon>
        <taxon>Heunggongvirae</taxon>
        <taxon>Uroviricota</taxon>
        <taxon>Caudoviricetes</taxon>
    </lineage>
</organism>
<reference evidence="1" key="1">
    <citation type="journal article" date="2021" name="Proc. Natl. Acad. Sci. U.S.A.">
        <title>A Catalog of Tens of Thousands of Viruses from Human Metagenomes Reveals Hidden Associations with Chronic Diseases.</title>
        <authorList>
            <person name="Tisza M.J."/>
            <person name="Buck C.B."/>
        </authorList>
    </citation>
    <scope>NUCLEOTIDE SEQUENCE</scope>
    <source>
        <strain evidence="1">CtvxP16</strain>
    </source>
</reference>